<evidence type="ECO:0000259" key="3">
    <source>
        <dbReference type="PROSITE" id="PS50102"/>
    </source>
</evidence>
<dbReference type="PROSITE" id="PS50102">
    <property type="entry name" value="RRM"/>
    <property type="match status" value="1"/>
</dbReference>
<dbReference type="InterPro" id="IPR000504">
    <property type="entry name" value="RRM_dom"/>
</dbReference>
<dbReference type="SUPFAM" id="SSF54928">
    <property type="entry name" value="RNA-binding domain, RBD"/>
    <property type="match status" value="1"/>
</dbReference>
<gene>
    <name evidence="4" type="ORF">WJX75_008515</name>
</gene>
<name>A0ABR2YK79_9CHLO</name>
<dbReference type="Gene3D" id="3.30.70.330">
    <property type="match status" value="1"/>
</dbReference>
<dbReference type="EMBL" id="JALJOT010000010">
    <property type="protein sequence ID" value="KAK9906819.1"/>
    <property type="molecule type" value="Genomic_DNA"/>
</dbReference>
<dbReference type="Proteomes" id="UP001491310">
    <property type="component" value="Unassembled WGS sequence"/>
</dbReference>
<protein>
    <recommendedName>
        <fullName evidence="3">RRM domain-containing protein</fullName>
    </recommendedName>
</protein>
<dbReference type="InterPro" id="IPR012677">
    <property type="entry name" value="Nucleotide-bd_a/b_plait_sf"/>
</dbReference>
<feature type="compositionally biased region" description="Low complexity" evidence="2">
    <location>
        <begin position="60"/>
        <end position="70"/>
    </location>
</feature>
<feature type="region of interest" description="Disordered" evidence="2">
    <location>
        <begin position="48"/>
        <end position="70"/>
    </location>
</feature>
<evidence type="ECO:0000313" key="4">
    <source>
        <dbReference type="EMBL" id="KAK9906819.1"/>
    </source>
</evidence>
<proteinExistence type="predicted"/>
<evidence type="ECO:0000256" key="2">
    <source>
        <dbReference type="SAM" id="MobiDB-lite"/>
    </source>
</evidence>
<dbReference type="InterPro" id="IPR035979">
    <property type="entry name" value="RBD_domain_sf"/>
</dbReference>
<feature type="domain" description="RRM" evidence="3">
    <location>
        <begin position="108"/>
        <end position="204"/>
    </location>
</feature>
<sequence>MSVAIILSKLREEGSAGPRKGNPGAAFLNMQEHSYFCRSLGSIWESPSPDETHHVLERASSGSDTDSTSFSPMFYQMPGESPRAERLRQPIHTQVAAQYGMEPRVPFAAVWVGSLRHTVPSEQVKFAFSAFGKVLRVEGPFQDKASYGVFSRAWAIIDYETPEAAAGACAAFNDNIISAIAHAMPYVQNIVAEGQQLQVKLKQCSQRQNTPAASFPYPAGISA</sequence>
<keyword evidence="5" id="KW-1185">Reference proteome</keyword>
<evidence type="ECO:0000256" key="1">
    <source>
        <dbReference type="PROSITE-ProRule" id="PRU00176"/>
    </source>
</evidence>
<evidence type="ECO:0000313" key="5">
    <source>
        <dbReference type="Proteomes" id="UP001491310"/>
    </source>
</evidence>
<accession>A0ABR2YK79</accession>
<keyword evidence="1" id="KW-0694">RNA-binding</keyword>
<organism evidence="4 5">
    <name type="scientific">Coccomyxa subellipsoidea</name>
    <dbReference type="NCBI Taxonomy" id="248742"/>
    <lineage>
        <taxon>Eukaryota</taxon>
        <taxon>Viridiplantae</taxon>
        <taxon>Chlorophyta</taxon>
        <taxon>core chlorophytes</taxon>
        <taxon>Trebouxiophyceae</taxon>
        <taxon>Trebouxiophyceae incertae sedis</taxon>
        <taxon>Coccomyxaceae</taxon>
        <taxon>Coccomyxa</taxon>
    </lineage>
</organism>
<reference evidence="4 5" key="1">
    <citation type="journal article" date="2024" name="Nat. Commun.">
        <title>Phylogenomics reveals the evolutionary origins of lichenization in chlorophyte algae.</title>
        <authorList>
            <person name="Puginier C."/>
            <person name="Libourel C."/>
            <person name="Otte J."/>
            <person name="Skaloud P."/>
            <person name="Haon M."/>
            <person name="Grisel S."/>
            <person name="Petersen M."/>
            <person name="Berrin J.G."/>
            <person name="Delaux P.M."/>
            <person name="Dal Grande F."/>
            <person name="Keller J."/>
        </authorList>
    </citation>
    <scope>NUCLEOTIDE SEQUENCE [LARGE SCALE GENOMIC DNA]</scope>
    <source>
        <strain evidence="4 5">SAG 216-7</strain>
    </source>
</reference>
<comment type="caution">
    <text evidence="4">The sequence shown here is derived from an EMBL/GenBank/DDBJ whole genome shotgun (WGS) entry which is preliminary data.</text>
</comment>